<evidence type="ECO:0000256" key="2">
    <source>
        <dbReference type="SAM" id="Coils"/>
    </source>
</evidence>
<keyword evidence="3" id="KW-0812">Transmembrane</keyword>
<gene>
    <name evidence="5" type="ORF">B4O97_08650</name>
</gene>
<feature type="transmembrane region" description="Helical" evidence="3">
    <location>
        <begin position="86"/>
        <end position="104"/>
    </location>
</feature>
<keyword evidence="6" id="KW-1185">Reference proteome</keyword>
<name>A0A1Y1RYP6_9SPIO</name>
<dbReference type="OrthoDB" id="966138at2"/>
<dbReference type="PANTHER" id="PTHR43214">
    <property type="entry name" value="TWO-COMPONENT RESPONSE REGULATOR"/>
    <property type="match status" value="1"/>
</dbReference>
<dbReference type="AlphaFoldDB" id="A0A1Y1RYP6"/>
<feature type="coiled-coil region" evidence="2">
    <location>
        <begin position="180"/>
        <end position="207"/>
    </location>
</feature>
<feature type="transmembrane region" description="Helical" evidence="3">
    <location>
        <begin position="113"/>
        <end position="131"/>
    </location>
</feature>
<dbReference type="SUPFAM" id="SSF46894">
    <property type="entry name" value="C-terminal effector domain of the bipartite response regulators"/>
    <property type="match status" value="1"/>
</dbReference>
<dbReference type="GO" id="GO:0006355">
    <property type="term" value="P:regulation of DNA-templated transcription"/>
    <property type="evidence" value="ECO:0007669"/>
    <property type="project" value="InterPro"/>
</dbReference>
<dbReference type="CDD" id="cd06170">
    <property type="entry name" value="LuxR_C_like"/>
    <property type="match status" value="1"/>
</dbReference>
<organism evidence="5 6">
    <name type="scientific">Marispirochaeta aestuarii</name>
    <dbReference type="NCBI Taxonomy" id="1963862"/>
    <lineage>
        <taxon>Bacteria</taxon>
        <taxon>Pseudomonadati</taxon>
        <taxon>Spirochaetota</taxon>
        <taxon>Spirochaetia</taxon>
        <taxon>Spirochaetales</taxon>
        <taxon>Spirochaetaceae</taxon>
        <taxon>Marispirochaeta</taxon>
    </lineage>
</organism>
<dbReference type="Proteomes" id="UP000192343">
    <property type="component" value="Unassembled WGS sequence"/>
</dbReference>
<keyword evidence="3" id="KW-0472">Membrane</keyword>
<evidence type="ECO:0000313" key="6">
    <source>
        <dbReference type="Proteomes" id="UP000192343"/>
    </source>
</evidence>
<dbReference type="STRING" id="1963862.B4O97_08650"/>
<dbReference type="RefSeq" id="WP_083050049.1">
    <property type="nucleotide sequence ID" value="NZ_MWQY01000008.1"/>
</dbReference>
<proteinExistence type="predicted"/>
<feature type="transmembrane region" description="Helical" evidence="3">
    <location>
        <begin position="143"/>
        <end position="162"/>
    </location>
</feature>
<feature type="transmembrane region" description="Helical" evidence="3">
    <location>
        <begin position="12"/>
        <end position="33"/>
    </location>
</feature>
<dbReference type="EMBL" id="MWQY01000008">
    <property type="protein sequence ID" value="ORC35701.1"/>
    <property type="molecule type" value="Genomic_DNA"/>
</dbReference>
<evidence type="ECO:0000256" key="3">
    <source>
        <dbReference type="SAM" id="Phobius"/>
    </source>
</evidence>
<reference evidence="5 6" key="1">
    <citation type="submission" date="2017-03" db="EMBL/GenBank/DDBJ databases">
        <title>Draft Genome sequence of Marispirochaeta sp. strain JC444.</title>
        <authorList>
            <person name="Shivani Y."/>
            <person name="Subhash Y."/>
            <person name="Sasikala C."/>
            <person name="Ramana C."/>
        </authorList>
    </citation>
    <scope>NUCLEOTIDE SEQUENCE [LARGE SCALE GENOMIC DNA]</scope>
    <source>
        <strain evidence="5 6">JC444</strain>
    </source>
</reference>
<evidence type="ECO:0000256" key="1">
    <source>
        <dbReference type="ARBA" id="ARBA00023125"/>
    </source>
</evidence>
<keyword evidence="1" id="KW-0238">DNA-binding</keyword>
<dbReference type="Gene3D" id="1.10.10.10">
    <property type="entry name" value="Winged helix-like DNA-binding domain superfamily/Winged helix DNA-binding domain"/>
    <property type="match status" value="1"/>
</dbReference>
<evidence type="ECO:0000259" key="4">
    <source>
        <dbReference type="SMART" id="SM00421"/>
    </source>
</evidence>
<dbReference type="InterPro" id="IPR036388">
    <property type="entry name" value="WH-like_DNA-bd_sf"/>
</dbReference>
<dbReference type="PRINTS" id="PR00038">
    <property type="entry name" value="HTHLUXR"/>
</dbReference>
<dbReference type="InterPro" id="IPR039420">
    <property type="entry name" value="WalR-like"/>
</dbReference>
<feature type="transmembrane region" description="Helical" evidence="3">
    <location>
        <begin position="39"/>
        <end position="55"/>
    </location>
</feature>
<evidence type="ECO:0000313" key="5">
    <source>
        <dbReference type="EMBL" id="ORC35701.1"/>
    </source>
</evidence>
<comment type="caution">
    <text evidence="5">The sequence shown here is derived from an EMBL/GenBank/DDBJ whole genome shotgun (WGS) entry which is preliminary data.</text>
</comment>
<feature type="domain" description="HTH luxR-type" evidence="4">
    <location>
        <begin position="215"/>
        <end position="273"/>
    </location>
</feature>
<keyword evidence="2" id="KW-0175">Coiled coil</keyword>
<dbReference type="SMART" id="SM00421">
    <property type="entry name" value="HTH_LUXR"/>
    <property type="match status" value="1"/>
</dbReference>
<sequence length="284" mass="32148">MSPVQRRIGYLFASVGFAAAAVNLLSIAAGAGFVAALQYFRVYLVFLFSLLILFTARLRFGFARWVQTFLPLLVGTIAVFDDYESVYGLGLYAVSFIIALKHGLLRRGFKLKLGVYLAYIFITVILASAAVDPDYSIGRGINAVLYLLLVGILLFFIYADELKKYVAFSRRQTAYIRRLKREQKRKSRQFQERLADLTEEVEGYRKEAEPFDLDSRGITAAEKRVLRALILYGGSNVELSQRLGISRSTVKAHLASIFDKMGVDNRWALIDLCRHNRWDDEGEA</sequence>
<dbReference type="InterPro" id="IPR000792">
    <property type="entry name" value="Tscrpt_reg_LuxR_C"/>
</dbReference>
<dbReference type="Pfam" id="PF00196">
    <property type="entry name" value="GerE"/>
    <property type="match status" value="1"/>
</dbReference>
<dbReference type="InterPro" id="IPR016032">
    <property type="entry name" value="Sig_transdc_resp-reg_C-effctor"/>
</dbReference>
<accession>A0A1Y1RYP6</accession>
<keyword evidence="3" id="KW-1133">Transmembrane helix</keyword>
<protein>
    <recommendedName>
        <fullName evidence="4">HTH luxR-type domain-containing protein</fullName>
    </recommendedName>
</protein>
<dbReference type="GO" id="GO:0003677">
    <property type="term" value="F:DNA binding"/>
    <property type="evidence" value="ECO:0007669"/>
    <property type="project" value="UniProtKB-KW"/>
</dbReference>